<dbReference type="PROSITE" id="PS00674">
    <property type="entry name" value="AAA"/>
    <property type="match status" value="1"/>
</dbReference>
<evidence type="ECO:0000256" key="3">
    <source>
        <dbReference type="ARBA" id="ARBA00022840"/>
    </source>
</evidence>
<keyword evidence="4" id="KW-0469">Meiosis</keyword>
<accession>A0AAQ4DSB1</accession>
<evidence type="ECO:0000259" key="6">
    <source>
        <dbReference type="SMART" id="SM00382"/>
    </source>
</evidence>
<dbReference type="InterPro" id="IPR003959">
    <property type="entry name" value="ATPase_AAA_core"/>
</dbReference>
<dbReference type="CDD" id="cd19508">
    <property type="entry name" value="RecA-like_Pch2-like"/>
    <property type="match status" value="1"/>
</dbReference>
<dbReference type="GO" id="GO:0005694">
    <property type="term" value="C:chromosome"/>
    <property type="evidence" value="ECO:0007669"/>
    <property type="project" value="TreeGrafter"/>
</dbReference>
<dbReference type="InterPro" id="IPR027417">
    <property type="entry name" value="P-loop_NTPase"/>
</dbReference>
<keyword evidence="2 5" id="KW-0547">Nucleotide-binding</keyword>
<dbReference type="FunFam" id="3.40.50.300:FF:001494">
    <property type="entry name" value="Pachytene checkpoint component Pch2"/>
    <property type="match status" value="1"/>
</dbReference>
<dbReference type="PANTHER" id="PTHR45991">
    <property type="entry name" value="PACHYTENE CHECKPOINT PROTEIN 2"/>
    <property type="match status" value="1"/>
</dbReference>
<dbReference type="InterPro" id="IPR058249">
    <property type="entry name" value="Pch2_C"/>
</dbReference>
<dbReference type="InterPro" id="IPR044539">
    <property type="entry name" value="Pch2-like"/>
</dbReference>
<evidence type="ECO:0000256" key="4">
    <source>
        <dbReference type="ARBA" id="ARBA00023254"/>
    </source>
</evidence>
<dbReference type="EMBL" id="JARKHS020027468">
    <property type="protein sequence ID" value="KAK8765351.1"/>
    <property type="molecule type" value="Genomic_DNA"/>
</dbReference>
<evidence type="ECO:0000256" key="2">
    <source>
        <dbReference type="ARBA" id="ARBA00022741"/>
    </source>
</evidence>
<keyword evidence="8" id="KW-1185">Reference proteome</keyword>
<dbReference type="GO" id="GO:0005634">
    <property type="term" value="C:nucleus"/>
    <property type="evidence" value="ECO:0007669"/>
    <property type="project" value="TreeGrafter"/>
</dbReference>
<evidence type="ECO:0000256" key="5">
    <source>
        <dbReference type="RuleBase" id="RU003651"/>
    </source>
</evidence>
<comment type="similarity">
    <text evidence="1">Belongs to the AAA ATPase family. PCH2 subfamily.</text>
</comment>
<reference evidence="7 8" key="1">
    <citation type="journal article" date="2023" name="Arcadia Sci">
        <title>De novo assembly of a long-read Amblyomma americanum tick genome.</title>
        <authorList>
            <person name="Chou S."/>
            <person name="Poskanzer K.E."/>
            <person name="Rollins M."/>
            <person name="Thuy-Boun P.S."/>
        </authorList>
    </citation>
    <scope>NUCLEOTIDE SEQUENCE [LARGE SCALE GENOMIC DNA]</scope>
    <source>
        <strain evidence="7">F_SG_1</strain>
        <tissue evidence="7">Salivary glands</tissue>
    </source>
</reference>
<dbReference type="PANTHER" id="PTHR45991:SF1">
    <property type="entry name" value="PACHYTENE CHECKPOINT PROTEIN 2 HOMOLOG"/>
    <property type="match status" value="1"/>
</dbReference>
<dbReference type="AlphaFoldDB" id="A0AAQ4DSB1"/>
<protein>
    <recommendedName>
        <fullName evidence="6">AAA+ ATPase domain-containing protein</fullName>
    </recommendedName>
</protein>
<dbReference type="Proteomes" id="UP001321473">
    <property type="component" value="Unassembled WGS sequence"/>
</dbReference>
<proteinExistence type="inferred from homology"/>
<dbReference type="Pfam" id="PF23242">
    <property type="entry name" value="AAA_lid_TRIP13_C"/>
    <property type="match status" value="1"/>
</dbReference>
<dbReference type="InterPro" id="IPR003593">
    <property type="entry name" value="AAA+_ATPase"/>
</dbReference>
<evidence type="ECO:0000256" key="1">
    <source>
        <dbReference type="ARBA" id="ARBA00007271"/>
    </source>
</evidence>
<dbReference type="GO" id="GO:0016887">
    <property type="term" value="F:ATP hydrolysis activity"/>
    <property type="evidence" value="ECO:0007669"/>
    <property type="project" value="InterPro"/>
</dbReference>
<dbReference type="SUPFAM" id="SSF52540">
    <property type="entry name" value="P-loop containing nucleoside triphosphate hydrolases"/>
    <property type="match status" value="1"/>
</dbReference>
<dbReference type="InterPro" id="IPR001270">
    <property type="entry name" value="ClpA/B"/>
</dbReference>
<evidence type="ECO:0000313" key="7">
    <source>
        <dbReference type="EMBL" id="KAK8765351.1"/>
    </source>
</evidence>
<dbReference type="Gene3D" id="3.40.50.300">
    <property type="entry name" value="P-loop containing nucleotide triphosphate hydrolases"/>
    <property type="match status" value="1"/>
</dbReference>
<comment type="caution">
    <text evidence="7">The sequence shown here is derived from an EMBL/GenBank/DDBJ whole genome shotgun (WGS) entry which is preliminary data.</text>
</comment>
<dbReference type="SMART" id="SM00382">
    <property type="entry name" value="AAA"/>
    <property type="match status" value="1"/>
</dbReference>
<sequence length="392" mass="43847">MSYNKTHLKNQLAKDSLLTPGNFYVHADALKSRRCTLAENVIITHVEGLVRQRGYPHILTDFAGTPLAGQVDKVVTEYDKDNVERLDDATLVVHVYYLSYDETGLEELEDGMAAANHWVLPSVHLEGLWENLIYESPVKNELLSYSSTALLFADKKVDPNIISWNKVVLLHGPPGTGKTSLCKALAQKLTIRLRSRFSQGQLLEINSHSLFSKWFSESGKLVMKMFQKILTLIDDGTTLVFVLIDEVESLAHCRSAAICGNEPSDAIRVVNALLTQIDILKRYPNVFILTTSNISGVIDLAFVDRADFKYHLDYPSQTCISKIFMSCMEELRRVSVIDDVSSLLESSSDEKNGELKALFRSLCSSAVGLSGRQLRKLPFIAHSICFAVRTLF</sequence>
<dbReference type="GO" id="GO:0005524">
    <property type="term" value="F:ATP binding"/>
    <property type="evidence" value="ECO:0007669"/>
    <property type="project" value="UniProtKB-KW"/>
</dbReference>
<gene>
    <name evidence="7" type="ORF">V5799_032040</name>
</gene>
<dbReference type="Pfam" id="PF00004">
    <property type="entry name" value="AAA"/>
    <property type="match status" value="1"/>
</dbReference>
<organism evidence="7 8">
    <name type="scientific">Amblyomma americanum</name>
    <name type="common">Lone star tick</name>
    <dbReference type="NCBI Taxonomy" id="6943"/>
    <lineage>
        <taxon>Eukaryota</taxon>
        <taxon>Metazoa</taxon>
        <taxon>Ecdysozoa</taxon>
        <taxon>Arthropoda</taxon>
        <taxon>Chelicerata</taxon>
        <taxon>Arachnida</taxon>
        <taxon>Acari</taxon>
        <taxon>Parasitiformes</taxon>
        <taxon>Ixodida</taxon>
        <taxon>Ixodoidea</taxon>
        <taxon>Ixodidae</taxon>
        <taxon>Amblyomminae</taxon>
        <taxon>Amblyomma</taxon>
    </lineage>
</organism>
<evidence type="ECO:0000313" key="8">
    <source>
        <dbReference type="Proteomes" id="UP001321473"/>
    </source>
</evidence>
<name>A0AAQ4DSB1_AMBAM</name>
<dbReference type="GO" id="GO:0051598">
    <property type="term" value="P:meiotic recombination checkpoint signaling"/>
    <property type="evidence" value="ECO:0007669"/>
    <property type="project" value="TreeGrafter"/>
</dbReference>
<feature type="domain" description="AAA+ ATPase" evidence="6">
    <location>
        <begin position="164"/>
        <end position="316"/>
    </location>
</feature>
<dbReference type="PRINTS" id="PR00300">
    <property type="entry name" value="CLPPROTEASEA"/>
</dbReference>
<dbReference type="InterPro" id="IPR003960">
    <property type="entry name" value="ATPase_AAA_CS"/>
</dbReference>
<keyword evidence="3 5" id="KW-0067">ATP-binding</keyword>
<dbReference type="GO" id="GO:0007131">
    <property type="term" value="P:reciprocal meiotic recombination"/>
    <property type="evidence" value="ECO:0007669"/>
    <property type="project" value="TreeGrafter"/>
</dbReference>